<reference evidence="3" key="1">
    <citation type="submission" date="2017-01" db="EMBL/GenBank/DDBJ databases">
        <authorList>
            <person name="Varghese N."/>
            <person name="Submissions S."/>
        </authorList>
    </citation>
    <scope>NUCLEOTIDE SEQUENCE [LARGE SCALE GENOMIC DNA]</scope>
    <source>
        <strain evidence="3">DSM 29430</strain>
    </source>
</reference>
<keyword evidence="3" id="KW-1185">Reference proteome</keyword>
<dbReference type="AlphaFoldDB" id="A0A1N7NY10"/>
<dbReference type="Gene3D" id="3.90.1200.10">
    <property type="match status" value="1"/>
</dbReference>
<dbReference type="Pfam" id="PF01636">
    <property type="entry name" value="APH"/>
    <property type="match status" value="1"/>
</dbReference>
<dbReference type="Proteomes" id="UP000186684">
    <property type="component" value="Unassembled WGS sequence"/>
</dbReference>
<gene>
    <name evidence="2" type="ORF">SAMN05421759_11117</name>
</gene>
<dbReference type="EMBL" id="FTOQ01000011">
    <property type="protein sequence ID" value="SIT03210.1"/>
    <property type="molecule type" value="Genomic_DNA"/>
</dbReference>
<organism evidence="2 3">
    <name type="scientific">Roseivivax lentus</name>
    <dbReference type="NCBI Taxonomy" id="633194"/>
    <lineage>
        <taxon>Bacteria</taxon>
        <taxon>Pseudomonadati</taxon>
        <taxon>Pseudomonadota</taxon>
        <taxon>Alphaproteobacteria</taxon>
        <taxon>Rhodobacterales</taxon>
        <taxon>Roseobacteraceae</taxon>
        <taxon>Roseivivax</taxon>
    </lineage>
</organism>
<proteinExistence type="predicted"/>
<keyword evidence="2" id="KW-0808">Transferase</keyword>
<dbReference type="InterPro" id="IPR002575">
    <property type="entry name" value="Aminoglycoside_PTrfase"/>
</dbReference>
<evidence type="ECO:0000259" key="1">
    <source>
        <dbReference type="Pfam" id="PF01636"/>
    </source>
</evidence>
<evidence type="ECO:0000313" key="3">
    <source>
        <dbReference type="Proteomes" id="UP000186684"/>
    </source>
</evidence>
<dbReference type="InterPro" id="IPR011009">
    <property type="entry name" value="Kinase-like_dom_sf"/>
</dbReference>
<accession>A0A1N7NY10</accession>
<dbReference type="STRING" id="633194.SAMN05421759_11117"/>
<dbReference type="OrthoDB" id="3806873at2"/>
<sequence>MYLTSGTLATYLLDRATVEPGLILSGDYQVVEAGRRNRNFKVYLKDGDGLFVKQAPMAMAEVHETLNREAIFHALVANRPAFAPLSGMCFSMRDYDRSRGTLTLELAATGRSLNEFLAQAGPDHPQVAQQLAQHLVTLHSATAAILADTDSTAHFPHRQPWVLHLPRNAETIMPAASAGQTGLVAQIRANPLLIQLLDTVAAEWRLNTFNHGDLKWENIVIVANTGEGAEADFTVKLVDWELCDIGDAGWDVGCIVAGYLQRLSLTATGAAKTPGLAWFAAEPDLITQETDSARRALAAFWHGYASAFGVLDGPHADLARQRVMRFAAVRLVLSAFEMAAAASAEAPHVTGLMQAAAAIFADPDRAGRNTLLPEIAA</sequence>
<dbReference type="SUPFAM" id="SSF56112">
    <property type="entry name" value="Protein kinase-like (PK-like)"/>
    <property type="match status" value="1"/>
</dbReference>
<protein>
    <submittedName>
        <fullName evidence="2">Phosphotransferase enzyme family protein</fullName>
    </submittedName>
</protein>
<dbReference type="RefSeq" id="WP_076449292.1">
    <property type="nucleotide sequence ID" value="NZ_FTOQ01000011.1"/>
</dbReference>
<name>A0A1N7NY10_9RHOB</name>
<evidence type="ECO:0000313" key="2">
    <source>
        <dbReference type="EMBL" id="SIT03210.1"/>
    </source>
</evidence>
<dbReference type="GO" id="GO:0016740">
    <property type="term" value="F:transferase activity"/>
    <property type="evidence" value="ECO:0007669"/>
    <property type="project" value="UniProtKB-KW"/>
</dbReference>
<feature type="domain" description="Aminoglycoside phosphotransferase" evidence="1">
    <location>
        <begin position="28"/>
        <end position="256"/>
    </location>
</feature>